<keyword evidence="2" id="KW-1185">Reference proteome</keyword>
<dbReference type="AlphaFoldDB" id="A0A4Y2DHT6"/>
<protein>
    <submittedName>
        <fullName evidence="1">Uncharacterized protein</fullName>
    </submittedName>
</protein>
<dbReference type="PANTHER" id="PTHR46409">
    <property type="entry name" value="HTH PSQ-TYPE DOMAIN-CONTAINING PROTEIN"/>
    <property type="match status" value="1"/>
</dbReference>
<dbReference type="Proteomes" id="UP000499080">
    <property type="component" value="Unassembled WGS sequence"/>
</dbReference>
<accession>A0A4Y2DHT6</accession>
<proteinExistence type="predicted"/>
<sequence>MLTDERCHIRTLAARRIIKAREIGTDGNCVHRFIIPAVDFRATYYVDLIDWPACNFTLPTVLRHISSHELLKMIQNDVPMDGSDFIKFPSHTQAVERIVKLITEASRKRVGPQNGDGFIKATLKSRKQMSQFESKKDYKK</sequence>
<organism evidence="1 2">
    <name type="scientific">Araneus ventricosus</name>
    <name type="common">Orbweaver spider</name>
    <name type="synonym">Epeira ventricosa</name>
    <dbReference type="NCBI Taxonomy" id="182803"/>
    <lineage>
        <taxon>Eukaryota</taxon>
        <taxon>Metazoa</taxon>
        <taxon>Ecdysozoa</taxon>
        <taxon>Arthropoda</taxon>
        <taxon>Chelicerata</taxon>
        <taxon>Arachnida</taxon>
        <taxon>Araneae</taxon>
        <taxon>Araneomorphae</taxon>
        <taxon>Entelegynae</taxon>
        <taxon>Araneoidea</taxon>
        <taxon>Araneidae</taxon>
        <taxon>Araneus</taxon>
    </lineage>
</organism>
<reference evidence="1 2" key="1">
    <citation type="journal article" date="2019" name="Sci. Rep.">
        <title>Orb-weaving spider Araneus ventricosus genome elucidates the spidroin gene catalogue.</title>
        <authorList>
            <person name="Kono N."/>
            <person name="Nakamura H."/>
            <person name="Ohtoshi R."/>
            <person name="Moran D.A.P."/>
            <person name="Shinohara A."/>
            <person name="Yoshida Y."/>
            <person name="Fujiwara M."/>
            <person name="Mori M."/>
            <person name="Tomita M."/>
            <person name="Arakawa K."/>
        </authorList>
    </citation>
    <scope>NUCLEOTIDE SEQUENCE [LARGE SCALE GENOMIC DNA]</scope>
</reference>
<dbReference type="PANTHER" id="PTHR46409:SF1">
    <property type="entry name" value="HTH PSQ-TYPE DOMAIN-CONTAINING PROTEIN"/>
    <property type="match status" value="1"/>
</dbReference>
<name>A0A4Y2DHT6_ARAVE</name>
<comment type="caution">
    <text evidence="1">The sequence shown here is derived from an EMBL/GenBank/DDBJ whole genome shotgun (WGS) entry which is preliminary data.</text>
</comment>
<dbReference type="EMBL" id="BGPR01000371">
    <property type="protein sequence ID" value="GBM16312.1"/>
    <property type="molecule type" value="Genomic_DNA"/>
</dbReference>
<dbReference type="OrthoDB" id="6617942at2759"/>
<gene>
    <name evidence="1" type="ORF">AVEN_194052_1</name>
</gene>
<evidence type="ECO:0000313" key="2">
    <source>
        <dbReference type="Proteomes" id="UP000499080"/>
    </source>
</evidence>
<evidence type="ECO:0000313" key="1">
    <source>
        <dbReference type="EMBL" id="GBM16312.1"/>
    </source>
</evidence>